<dbReference type="EMBL" id="CWKH01000002">
    <property type="protein sequence ID" value="CRZ17988.1"/>
    <property type="molecule type" value="Genomic_DNA"/>
</dbReference>
<dbReference type="AlphaFoldDB" id="A0A0H5RVM3"/>
<reference evidence="2" key="1">
    <citation type="submission" date="2015-07" db="EMBL/GenBank/DDBJ databases">
        <authorList>
            <person name="Urmite Genomes"/>
        </authorList>
    </citation>
    <scope>NUCLEOTIDE SEQUENCE [LARGE SCALE GENOMIC DNA]</scope>
    <source>
        <strain evidence="2">type strain: ATCC 49404</strain>
    </source>
</reference>
<protein>
    <submittedName>
        <fullName evidence="1">Uncharacterized protein</fullName>
    </submittedName>
</protein>
<dbReference type="Proteomes" id="UP000199147">
    <property type="component" value="Unassembled WGS sequence"/>
</dbReference>
<proteinExistence type="predicted"/>
<dbReference type="OrthoDB" id="9920827at2"/>
<dbReference type="STRING" id="146018.BN2156_04885"/>
<gene>
    <name evidence="1" type="ORF">BN2156_04885</name>
</gene>
<evidence type="ECO:0000313" key="2">
    <source>
        <dbReference type="Proteomes" id="UP000199147"/>
    </source>
</evidence>
<dbReference type="RefSeq" id="WP_159402867.1">
    <property type="nucleotide sequence ID" value="NZ_CWKH01000002.1"/>
</dbReference>
<evidence type="ECO:0000313" key="1">
    <source>
        <dbReference type="EMBL" id="CRZ17988.1"/>
    </source>
</evidence>
<name>A0A0H5RVM3_9MYCO</name>
<sequence>MDAVTALLYVTLGALADHEPVDVGMVLEFAKSGMTPELVEAGVDLYESLFDIGEL</sequence>
<organism evidence="1 2">
    <name type="scientific">Mycolicibacterium neworleansense</name>
    <dbReference type="NCBI Taxonomy" id="146018"/>
    <lineage>
        <taxon>Bacteria</taxon>
        <taxon>Bacillati</taxon>
        <taxon>Actinomycetota</taxon>
        <taxon>Actinomycetes</taxon>
        <taxon>Mycobacteriales</taxon>
        <taxon>Mycobacteriaceae</taxon>
        <taxon>Mycolicibacterium</taxon>
    </lineage>
</organism>
<accession>A0A0H5RVM3</accession>
<keyword evidence="2" id="KW-1185">Reference proteome</keyword>